<reference evidence="1" key="1">
    <citation type="submission" date="2017-07" db="EMBL/GenBank/DDBJ databases">
        <title>Taro Niue Genome Assembly and Annotation.</title>
        <authorList>
            <person name="Atibalentja N."/>
            <person name="Keating K."/>
            <person name="Fields C.J."/>
        </authorList>
    </citation>
    <scope>NUCLEOTIDE SEQUENCE</scope>
    <source>
        <strain evidence="1">Niue_2</strain>
        <tissue evidence="1">Leaf</tissue>
    </source>
</reference>
<dbReference type="EMBL" id="NMUH01000314">
    <property type="protein sequence ID" value="MQL76717.1"/>
    <property type="molecule type" value="Genomic_DNA"/>
</dbReference>
<keyword evidence="2" id="KW-1185">Reference proteome</keyword>
<evidence type="ECO:0000313" key="2">
    <source>
        <dbReference type="Proteomes" id="UP000652761"/>
    </source>
</evidence>
<name>A0A843U3V7_COLES</name>
<comment type="caution">
    <text evidence="1">The sequence shown here is derived from an EMBL/GenBank/DDBJ whole genome shotgun (WGS) entry which is preliminary data.</text>
</comment>
<proteinExistence type="predicted"/>
<dbReference type="AlphaFoldDB" id="A0A843U3V7"/>
<dbReference type="Proteomes" id="UP000652761">
    <property type="component" value="Unassembled WGS sequence"/>
</dbReference>
<gene>
    <name evidence="1" type="ORF">Taro_009103</name>
</gene>
<evidence type="ECO:0000313" key="1">
    <source>
        <dbReference type="EMBL" id="MQL76717.1"/>
    </source>
</evidence>
<accession>A0A843U3V7</accession>
<protein>
    <submittedName>
        <fullName evidence="1">Uncharacterized protein</fullName>
    </submittedName>
</protein>
<organism evidence="1 2">
    <name type="scientific">Colocasia esculenta</name>
    <name type="common">Wild taro</name>
    <name type="synonym">Arum esculentum</name>
    <dbReference type="NCBI Taxonomy" id="4460"/>
    <lineage>
        <taxon>Eukaryota</taxon>
        <taxon>Viridiplantae</taxon>
        <taxon>Streptophyta</taxon>
        <taxon>Embryophyta</taxon>
        <taxon>Tracheophyta</taxon>
        <taxon>Spermatophyta</taxon>
        <taxon>Magnoliopsida</taxon>
        <taxon>Liliopsida</taxon>
        <taxon>Araceae</taxon>
        <taxon>Aroideae</taxon>
        <taxon>Colocasieae</taxon>
        <taxon>Colocasia</taxon>
    </lineage>
</organism>
<sequence length="250" mass="27470">MSFHHVLGAVGLKPKAAPPFPLSPSPLSFFPSPSLRALLPFSQRFLVLVVFELRRCRPVRAGDVAVSFRARRRCPFLREGPNRFVLRVEIETLDPLALSMLPSPSKSWFLYGLGLGSVRTPCSRLSEVSLRVQIHSFTRCSTLEGLSHKRGCYRCLGPPSSGTFMGGIGTTTVLELAAQQADSGAQRKTAESPPSVFASRVVVTTSSHTEFPTVCTFRAVLVVVSLPQFRFVGETSQQRQGAHRVDETER</sequence>